<accession>A0A4P9WC88</accession>
<feature type="compositionally biased region" description="Low complexity" evidence="1">
    <location>
        <begin position="311"/>
        <end position="325"/>
    </location>
</feature>
<evidence type="ECO:0000256" key="1">
    <source>
        <dbReference type="SAM" id="MobiDB-lite"/>
    </source>
</evidence>
<evidence type="ECO:0000313" key="2">
    <source>
        <dbReference type="EMBL" id="RKO88500.1"/>
    </source>
</evidence>
<dbReference type="AlphaFoldDB" id="A0A4P9WC88"/>
<dbReference type="OrthoDB" id="10677064at2759"/>
<keyword evidence="3" id="KW-1185">Reference proteome</keyword>
<organism evidence="2 3">
    <name type="scientific">Blyttiomyces helicus</name>
    <dbReference type="NCBI Taxonomy" id="388810"/>
    <lineage>
        <taxon>Eukaryota</taxon>
        <taxon>Fungi</taxon>
        <taxon>Fungi incertae sedis</taxon>
        <taxon>Chytridiomycota</taxon>
        <taxon>Chytridiomycota incertae sedis</taxon>
        <taxon>Chytridiomycetes</taxon>
        <taxon>Chytridiomycetes incertae sedis</taxon>
        <taxon>Blyttiomyces</taxon>
    </lineage>
</organism>
<reference evidence="3" key="1">
    <citation type="journal article" date="2018" name="Nat. Microbiol.">
        <title>Leveraging single-cell genomics to expand the fungal tree of life.</title>
        <authorList>
            <person name="Ahrendt S.R."/>
            <person name="Quandt C.A."/>
            <person name="Ciobanu D."/>
            <person name="Clum A."/>
            <person name="Salamov A."/>
            <person name="Andreopoulos B."/>
            <person name="Cheng J.F."/>
            <person name="Woyke T."/>
            <person name="Pelin A."/>
            <person name="Henrissat B."/>
            <person name="Reynolds N.K."/>
            <person name="Benny G.L."/>
            <person name="Smith M.E."/>
            <person name="James T.Y."/>
            <person name="Grigoriev I.V."/>
        </authorList>
    </citation>
    <scope>NUCLEOTIDE SEQUENCE [LARGE SCALE GENOMIC DNA]</scope>
</reference>
<gene>
    <name evidence="2" type="ORF">BDK51DRAFT_49735</name>
</gene>
<dbReference type="Proteomes" id="UP000269721">
    <property type="component" value="Unassembled WGS sequence"/>
</dbReference>
<feature type="region of interest" description="Disordered" evidence="1">
    <location>
        <begin position="186"/>
        <end position="207"/>
    </location>
</feature>
<feature type="region of interest" description="Disordered" evidence="1">
    <location>
        <begin position="310"/>
        <end position="332"/>
    </location>
</feature>
<name>A0A4P9WC88_9FUNG</name>
<evidence type="ECO:0000313" key="3">
    <source>
        <dbReference type="Proteomes" id="UP000269721"/>
    </source>
</evidence>
<sequence>MPGEKGTCEEAVVPTTTKGVEKTGAIPVVGEGQSCGGGMLDAPVCSTGLTCVYIAESKGFVGKKGTCQKAKTTPKPTPPITPKIVRRLFRAAVPVLWVGEGQPCGGGALDAPVCNTGLTCVYPAEPKGFVGEKGMCQKAKTTPPNAPKTVDEGQPCGGGTLDAPVCSTGLKCVYPAEPKGFVGEKGTCQKSKTTPTPTNTPKTVGEGQPCGGGTLDAPVCSTGLTCVYPLESKGFVGEKGTCAKVKITPTPTPTKTPKTVWILFRAVGPVGEDQPCGGGTLDAPVCSTGLTCAYPAAGVFVGEKGTCQKAKTTTPTPTPTTTPKTVGAGESCGGKSPNAPVCRAPLKCIYPPTPKGITGVPGVCRAVSTAVAMAKETQKSVRIFFARGWEAPKMRVLSADTRYGVDLRPPFSNMQLKRRTARRV</sequence>
<feature type="compositionally biased region" description="Low complexity" evidence="1">
    <location>
        <begin position="190"/>
        <end position="203"/>
    </location>
</feature>
<protein>
    <recommendedName>
        <fullName evidence="4">IGFBP N-terminal domain-containing protein</fullName>
    </recommendedName>
</protein>
<dbReference type="EMBL" id="KZ996671">
    <property type="protein sequence ID" value="RKO88500.1"/>
    <property type="molecule type" value="Genomic_DNA"/>
</dbReference>
<evidence type="ECO:0008006" key="4">
    <source>
        <dbReference type="Google" id="ProtNLM"/>
    </source>
</evidence>
<proteinExistence type="predicted"/>